<proteinExistence type="predicted"/>
<evidence type="ECO:0000256" key="1">
    <source>
        <dbReference type="ARBA" id="ARBA00022723"/>
    </source>
</evidence>
<reference evidence="8" key="1">
    <citation type="submission" date="2022-11" db="EMBL/GenBank/DDBJ databases">
        <title>Genome Resource of Sclerotinia nivalis Strain SnTB1, a Plant Pathogen Isolated from American Ginseng.</title>
        <authorList>
            <person name="Fan S."/>
        </authorList>
    </citation>
    <scope>NUCLEOTIDE SEQUENCE</scope>
    <source>
        <strain evidence="8">SnTB1</strain>
    </source>
</reference>
<dbReference type="SMART" id="SM00355">
    <property type="entry name" value="ZnF_C2H2"/>
    <property type="match status" value="3"/>
</dbReference>
<evidence type="ECO:0000313" key="8">
    <source>
        <dbReference type="EMBL" id="KAJ8062488.1"/>
    </source>
</evidence>
<dbReference type="EMBL" id="JAPEIS010000010">
    <property type="protein sequence ID" value="KAJ8062488.1"/>
    <property type="molecule type" value="Genomic_DNA"/>
</dbReference>
<organism evidence="8 9">
    <name type="scientific">Sclerotinia nivalis</name>
    <dbReference type="NCBI Taxonomy" id="352851"/>
    <lineage>
        <taxon>Eukaryota</taxon>
        <taxon>Fungi</taxon>
        <taxon>Dikarya</taxon>
        <taxon>Ascomycota</taxon>
        <taxon>Pezizomycotina</taxon>
        <taxon>Leotiomycetes</taxon>
        <taxon>Helotiales</taxon>
        <taxon>Sclerotiniaceae</taxon>
        <taxon>Sclerotinia</taxon>
    </lineage>
</organism>
<dbReference type="FunFam" id="3.30.160.60:FF:000065">
    <property type="entry name" value="B-cell CLL/lymphoma 6, member B"/>
    <property type="match status" value="1"/>
</dbReference>
<keyword evidence="1" id="KW-0479">Metal-binding</keyword>
<comment type="caution">
    <text evidence="8">The sequence shown here is derived from an EMBL/GenBank/DDBJ whole genome shotgun (WGS) entry which is preliminary data.</text>
</comment>
<dbReference type="AlphaFoldDB" id="A0A9X0AK89"/>
<feature type="region of interest" description="Disordered" evidence="6">
    <location>
        <begin position="247"/>
        <end position="281"/>
    </location>
</feature>
<dbReference type="Proteomes" id="UP001152300">
    <property type="component" value="Unassembled WGS sequence"/>
</dbReference>
<evidence type="ECO:0000256" key="5">
    <source>
        <dbReference type="PROSITE-ProRule" id="PRU00042"/>
    </source>
</evidence>
<dbReference type="Gene3D" id="3.30.160.60">
    <property type="entry name" value="Classic Zinc Finger"/>
    <property type="match status" value="2"/>
</dbReference>
<evidence type="ECO:0000256" key="6">
    <source>
        <dbReference type="SAM" id="MobiDB-lite"/>
    </source>
</evidence>
<keyword evidence="3 5" id="KW-0863">Zinc-finger</keyword>
<accession>A0A9X0AK89</accession>
<dbReference type="InterPro" id="IPR013087">
    <property type="entry name" value="Znf_C2H2_type"/>
</dbReference>
<dbReference type="PANTHER" id="PTHR19818:SF162">
    <property type="entry name" value="GASTRULA ZINC FINGER PROTEIN XLCGF57.1-RELATED"/>
    <property type="match status" value="1"/>
</dbReference>
<protein>
    <recommendedName>
        <fullName evidence="7">C2H2-type domain-containing protein</fullName>
    </recommendedName>
</protein>
<name>A0A9X0AK89_9HELO</name>
<dbReference type="GO" id="GO:0005634">
    <property type="term" value="C:nucleus"/>
    <property type="evidence" value="ECO:0007669"/>
    <property type="project" value="UniProtKB-ARBA"/>
</dbReference>
<dbReference type="GO" id="GO:0000978">
    <property type="term" value="F:RNA polymerase II cis-regulatory region sequence-specific DNA binding"/>
    <property type="evidence" value="ECO:0007669"/>
    <property type="project" value="TreeGrafter"/>
</dbReference>
<dbReference type="SUPFAM" id="SSF57667">
    <property type="entry name" value="beta-beta-alpha zinc fingers"/>
    <property type="match status" value="1"/>
</dbReference>
<evidence type="ECO:0000256" key="3">
    <source>
        <dbReference type="ARBA" id="ARBA00022771"/>
    </source>
</evidence>
<dbReference type="PROSITE" id="PS50157">
    <property type="entry name" value="ZINC_FINGER_C2H2_2"/>
    <property type="match status" value="2"/>
</dbReference>
<dbReference type="PANTHER" id="PTHR19818">
    <property type="entry name" value="ZINC FINGER PROTEIN ZIC AND GLI"/>
    <property type="match status" value="1"/>
</dbReference>
<dbReference type="Pfam" id="PF00096">
    <property type="entry name" value="zf-C2H2"/>
    <property type="match status" value="1"/>
</dbReference>
<evidence type="ECO:0000256" key="4">
    <source>
        <dbReference type="ARBA" id="ARBA00022833"/>
    </source>
</evidence>
<sequence>MVQFLLPTDLENSAHSELGSAINDFYEVYGVDDMKREDVPSTFEERCNHLRGSDQFDIFLLLLSQTRKVRASQDEITTPKELGIILHEVRAYLEDLDASKTLKAMKRQSLNTYYGSKWIKCPRHACFYFHEGFSDKSTRDKHVQRHEKPFCCTDLKGNCPRIYLGFSTEKELKKHMTLYHPDPAAIGGKFPRIKKEPMKHQCNQCPSSFTRSSGLRIHQRTHSNERPFKCGSPGCPMAFVRRWDRDRHEKSTHPGMAKASGSQLTQPMQPTQPTQSGPTAT</sequence>
<dbReference type="PROSITE" id="PS00028">
    <property type="entry name" value="ZINC_FINGER_C2H2_1"/>
    <property type="match status" value="2"/>
</dbReference>
<evidence type="ECO:0000313" key="9">
    <source>
        <dbReference type="Proteomes" id="UP001152300"/>
    </source>
</evidence>
<evidence type="ECO:0000256" key="2">
    <source>
        <dbReference type="ARBA" id="ARBA00022737"/>
    </source>
</evidence>
<dbReference type="OrthoDB" id="21416at2759"/>
<dbReference type="InterPro" id="IPR050329">
    <property type="entry name" value="GLI_C2H2-zinc-finger"/>
</dbReference>
<dbReference type="InterPro" id="IPR036236">
    <property type="entry name" value="Znf_C2H2_sf"/>
</dbReference>
<dbReference type="GO" id="GO:0008270">
    <property type="term" value="F:zinc ion binding"/>
    <property type="evidence" value="ECO:0007669"/>
    <property type="project" value="UniProtKB-KW"/>
</dbReference>
<feature type="compositionally biased region" description="Low complexity" evidence="6">
    <location>
        <begin position="263"/>
        <end position="281"/>
    </location>
</feature>
<dbReference type="GO" id="GO:0000981">
    <property type="term" value="F:DNA-binding transcription factor activity, RNA polymerase II-specific"/>
    <property type="evidence" value="ECO:0007669"/>
    <property type="project" value="TreeGrafter"/>
</dbReference>
<feature type="domain" description="C2H2-type" evidence="7">
    <location>
        <begin position="228"/>
        <end position="258"/>
    </location>
</feature>
<keyword evidence="4" id="KW-0862">Zinc</keyword>
<keyword evidence="9" id="KW-1185">Reference proteome</keyword>
<evidence type="ECO:0000259" key="7">
    <source>
        <dbReference type="PROSITE" id="PS50157"/>
    </source>
</evidence>
<feature type="domain" description="C2H2-type" evidence="7">
    <location>
        <begin position="200"/>
        <end position="227"/>
    </location>
</feature>
<keyword evidence="2" id="KW-0677">Repeat</keyword>
<dbReference type="GO" id="GO:0045944">
    <property type="term" value="P:positive regulation of transcription by RNA polymerase II"/>
    <property type="evidence" value="ECO:0007669"/>
    <property type="project" value="UniProtKB-ARBA"/>
</dbReference>
<gene>
    <name evidence="8" type="ORF">OCU04_009018</name>
</gene>